<reference evidence="1" key="1">
    <citation type="journal article" date="2021" name="Proc. Natl. Acad. Sci. U.S.A.">
        <title>A Catalog of Tens of Thousands of Viruses from Human Metagenomes Reveals Hidden Associations with Chronic Diseases.</title>
        <authorList>
            <person name="Tisza M.J."/>
            <person name="Buck C.B."/>
        </authorList>
    </citation>
    <scope>NUCLEOTIDE SEQUENCE</scope>
    <source>
        <strain evidence="1">CtUml7</strain>
    </source>
</reference>
<name>A0A8S5V9M9_9CAUD</name>
<evidence type="ECO:0000313" key="1">
    <source>
        <dbReference type="EMBL" id="DAG03457.1"/>
    </source>
</evidence>
<proteinExistence type="predicted"/>
<organism evidence="1">
    <name type="scientific">Ackermannviridae sp. ctUml7</name>
    <dbReference type="NCBI Taxonomy" id="2825753"/>
    <lineage>
        <taxon>Viruses</taxon>
        <taxon>Duplodnaviria</taxon>
        <taxon>Heunggongvirae</taxon>
        <taxon>Uroviricota</taxon>
        <taxon>Caudoviricetes</taxon>
        <taxon>Pantevenvirales</taxon>
        <taxon>Ackermannviridae</taxon>
    </lineage>
</organism>
<protein>
    <submittedName>
        <fullName evidence="1">Uncharacterized protein</fullName>
    </submittedName>
</protein>
<dbReference type="EMBL" id="BK016230">
    <property type="protein sequence ID" value="DAG03457.1"/>
    <property type="molecule type" value="Genomic_DNA"/>
</dbReference>
<accession>A0A8S5V9M9</accession>
<sequence length="34" mass="4144">MGRRAGRYFILNLRNFLTKANFSSKIFRFFDNLE</sequence>